<feature type="binding site" evidence="2">
    <location>
        <position position="225"/>
    </location>
    <ligand>
        <name>[2Fe-2S] cluster</name>
        <dbReference type="ChEBI" id="CHEBI:190135"/>
    </ligand>
</feature>
<dbReference type="Proteomes" id="UP000176938">
    <property type="component" value="Unassembled WGS sequence"/>
</dbReference>
<dbReference type="CDD" id="cd06219">
    <property type="entry name" value="DHOD_e_trans_like1"/>
    <property type="match status" value="1"/>
</dbReference>
<keyword evidence="1" id="KW-0285">Flavoprotein</keyword>
<dbReference type="InterPro" id="IPR001433">
    <property type="entry name" value="OxRdtase_FAD/NAD-bd"/>
</dbReference>
<dbReference type="NCBIfam" id="NF004862">
    <property type="entry name" value="PRK06222.1"/>
    <property type="match status" value="1"/>
</dbReference>
<organism evidence="4 5">
    <name type="scientific">candidate division WOR-1 bacterium RIFCSPLOWO2_02_FULL_46_20</name>
    <dbReference type="NCBI Taxonomy" id="1802567"/>
    <lineage>
        <taxon>Bacteria</taxon>
        <taxon>Bacillati</taxon>
        <taxon>Saganbacteria</taxon>
    </lineage>
</organism>
<keyword evidence="2" id="KW-0001">2Fe-2S</keyword>
<evidence type="ECO:0000256" key="1">
    <source>
        <dbReference type="PIRSR" id="PIRSR006816-1"/>
    </source>
</evidence>
<dbReference type="GO" id="GO:0046872">
    <property type="term" value="F:metal ion binding"/>
    <property type="evidence" value="ECO:0007669"/>
    <property type="project" value="UniProtKB-KW"/>
</dbReference>
<feature type="binding site" evidence="2">
    <location>
        <position position="237"/>
    </location>
    <ligand>
        <name>[2Fe-2S] cluster</name>
        <dbReference type="ChEBI" id="CHEBI:190135"/>
    </ligand>
</feature>
<dbReference type="AlphaFoldDB" id="A0A1F4RC90"/>
<keyword evidence="2" id="KW-0411">Iron-sulfur</keyword>
<dbReference type="InterPro" id="IPR050353">
    <property type="entry name" value="PyrK_electron_transfer"/>
</dbReference>
<gene>
    <name evidence="4" type="ORF">A3H38_04025</name>
</gene>
<reference evidence="4 5" key="1">
    <citation type="journal article" date="2016" name="Nat. Commun.">
        <title>Thousands of microbial genomes shed light on interconnected biogeochemical processes in an aquifer system.</title>
        <authorList>
            <person name="Anantharaman K."/>
            <person name="Brown C.T."/>
            <person name="Hug L.A."/>
            <person name="Sharon I."/>
            <person name="Castelle C.J."/>
            <person name="Probst A.J."/>
            <person name="Thomas B.C."/>
            <person name="Singh A."/>
            <person name="Wilkins M.J."/>
            <person name="Karaoz U."/>
            <person name="Brodie E.L."/>
            <person name="Williams K.H."/>
            <person name="Hubbard S.S."/>
            <person name="Banfield J.F."/>
        </authorList>
    </citation>
    <scope>NUCLEOTIDE SEQUENCE [LARGE SCALE GENOMIC DNA]</scope>
</reference>
<dbReference type="GO" id="GO:0006221">
    <property type="term" value="P:pyrimidine nucleotide biosynthetic process"/>
    <property type="evidence" value="ECO:0007669"/>
    <property type="project" value="InterPro"/>
</dbReference>
<evidence type="ECO:0000313" key="4">
    <source>
        <dbReference type="EMBL" id="OGC05780.1"/>
    </source>
</evidence>
<evidence type="ECO:0000313" key="5">
    <source>
        <dbReference type="Proteomes" id="UP000176938"/>
    </source>
</evidence>
<keyword evidence="2" id="KW-0408">Iron</keyword>
<dbReference type="PANTHER" id="PTHR43513">
    <property type="entry name" value="DIHYDROOROTATE DEHYDROGENASE B (NAD(+)), ELECTRON TRANSFER SUBUNIT"/>
    <property type="match status" value="1"/>
</dbReference>
<dbReference type="EMBL" id="METP01000034">
    <property type="protein sequence ID" value="OGC05780.1"/>
    <property type="molecule type" value="Genomic_DNA"/>
</dbReference>
<sequence>MFKILKKERLAENISRLVVAVPHIARAAKPGNFVVVIPTEKAERIPLTIADADVEKGTIAIIFQIVGATTKLLDSLKVGDEIPHLLGPLGHPSHIEKFGTVVVIGGGVGIAEIYPAVKALSKAGNEVIVIIGARCQDLLIYQHELGKQCKDLRITTDDGSCGRKGFVSDELKDIISSGKKVDLVVAVGPVPMMKVCCEVTRPHKIKTVVSLNPIMLDATGMCGVCRVVVGGKTKFACVEGPEFDGHEVDFKELTDRLKPYRDVEKQALDHVCRLLSITPQ</sequence>
<accession>A0A1F4RC90</accession>
<dbReference type="SUPFAM" id="SSF52343">
    <property type="entry name" value="Ferredoxin reductase-like, C-terminal NADP-linked domain"/>
    <property type="match status" value="1"/>
</dbReference>
<dbReference type="Gene3D" id="2.40.30.10">
    <property type="entry name" value="Translation factors"/>
    <property type="match status" value="1"/>
</dbReference>
<feature type="binding site" evidence="2">
    <location>
        <position position="222"/>
    </location>
    <ligand>
        <name>[2Fe-2S] cluster</name>
        <dbReference type="ChEBI" id="CHEBI:190135"/>
    </ligand>
</feature>
<comment type="cofactor">
    <cofactor evidence="1">
        <name>FAD</name>
        <dbReference type="ChEBI" id="CHEBI:57692"/>
    </cofactor>
    <text evidence="1">Binds 1 FAD per subunit.</text>
</comment>
<dbReference type="GO" id="GO:0051537">
    <property type="term" value="F:2 iron, 2 sulfur cluster binding"/>
    <property type="evidence" value="ECO:0007669"/>
    <property type="project" value="UniProtKB-KW"/>
</dbReference>
<keyword evidence="1" id="KW-0274">FAD</keyword>
<dbReference type="InterPro" id="IPR039261">
    <property type="entry name" value="FNR_nucleotide-bd"/>
</dbReference>
<dbReference type="GO" id="GO:0050660">
    <property type="term" value="F:flavin adenine dinucleotide binding"/>
    <property type="evidence" value="ECO:0007669"/>
    <property type="project" value="InterPro"/>
</dbReference>
<dbReference type="InterPro" id="IPR012165">
    <property type="entry name" value="Cyt_c3_hydrogenase_gsu"/>
</dbReference>
<dbReference type="Pfam" id="PF10418">
    <property type="entry name" value="DHODB_Fe-S_bind"/>
    <property type="match status" value="1"/>
</dbReference>
<dbReference type="Gene3D" id="3.40.50.80">
    <property type="entry name" value="Nucleotide-binding domain of ferredoxin-NADP reductase (FNR) module"/>
    <property type="match status" value="1"/>
</dbReference>
<evidence type="ECO:0000259" key="3">
    <source>
        <dbReference type="PROSITE" id="PS51384"/>
    </source>
</evidence>
<dbReference type="GO" id="GO:0016491">
    <property type="term" value="F:oxidoreductase activity"/>
    <property type="evidence" value="ECO:0007669"/>
    <property type="project" value="InterPro"/>
</dbReference>
<dbReference type="PANTHER" id="PTHR43513:SF3">
    <property type="entry name" value="DIHYDROOROTATE DEHYDROGENASE B (NAD(+)), ELECTRON TRANSFER SUBUNIT-RELATED"/>
    <property type="match status" value="1"/>
</dbReference>
<evidence type="ECO:0000256" key="2">
    <source>
        <dbReference type="PIRSR" id="PIRSR006816-2"/>
    </source>
</evidence>
<dbReference type="InterPro" id="IPR019480">
    <property type="entry name" value="Dihydroorotate_DH_Fe-S-bd"/>
</dbReference>
<protein>
    <submittedName>
        <fullName evidence="4">Ferredoxin-NADP reductase</fullName>
    </submittedName>
</protein>
<dbReference type="PIRSF" id="PIRSF006816">
    <property type="entry name" value="Cyc3_hyd_g"/>
    <property type="match status" value="1"/>
</dbReference>
<dbReference type="InterPro" id="IPR017938">
    <property type="entry name" value="Riboflavin_synthase-like_b-brl"/>
</dbReference>
<feature type="domain" description="FAD-binding FR-type" evidence="3">
    <location>
        <begin position="1"/>
        <end position="95"/>
    </location>
</feature>
<dbReference type="SUPFAM" id="SSF63380">
    <property type="entry name" value="Riboflavin synthase domain-like"/>
    <property type="match status" value="1"/>
</dbReference>
<name>A0A1F4RC90_UNCSA</name>
<comment type="caution">
    <text evidence="4">The sequence shown here is derived from an EMBL/GenBank/DDBJ whole genome shotgun (WGS) entry which is preliminary data.</text>
</comment>
<feature type="binding site" evidence="1">
    <location>
        <begin position="62"/>
        <end position="64"/>
    </location>
    <ligand>
        <name>FAD</name>
        <dbReference type="ChEBI" id="CHEBI:57692"/>
    </ligand>
</feature>
<dbReference type="InterPro" id="IPR017927">
    <property type="entry name" value="FAD-bd_FR_type"/>
</dbReference>
<dbReference type="Pfam" id="PF00175">
    <property type="entry name" value="NAD_binding_1"/>
    <property type="match status" value="1"/>
</dbReference>
<keyword evidence="2" id="KW-0479">Metal-binding</keyword>
<proteinExistence type="predicted"/>
<comment type="cofactor">
    <cofactor evidence="2">
        <name>[2Fe-2S] cluster</name>
        <dbReference type="ChEBI" id="CHEBI:190135"/>
    </cofactor>
    <text evidence="2">Binds 1 [2Fe-2S] cluster per subunit.</text>
</comment>
<dbReference type="PROSITE" id="PS51384">
    <property type="entry name" value="FAD_FR"/>
    <property type="match status" value="1"/>
</dbReference>